<organism evidence="1 2">
    <name type="scientific">Steinernema glaseri</name>
    <dbReference type="NCBI Taxonomy" id="37863"/>
    <lineage>
        <taxon>Eukaryota</taxon>
        <taxon>Metazoa</taxon>
        <taxon>Ecdysozoa</taxon>
        <taxon>Nematoda</taxon>
        <taxon>Chromadorea</taxon>
        <taxon>Rhabditida</taxon>
        <taxon>Tylenchina</taxon>
        <taxon>Panagrolaimomorpha</taxon>
        <taxon>Strongyloidoidea</taxon>
        <taxon>Steinernematidae</taxon>
        <taxon>Steinernema</taxon>
    </lineage>
</organism>
<evidence type="ECO:0000313" key="1">
    <source>
        <dbReference type="Proteomes" id="UP000095287"/>
    </source>
</evidence>
<name>A0A1I7YDZ8_9BILA</name>
<proteinExistence type="predicted"/>
<reference evidence="2" key="1">
    <citation type="submission" date="2016-11" db="UniProtKB">
        <authorList>
            <consortium name="WormBaseParasite"/>
        </authorList>
    </citation>
    <scope>IDENTIFICATION</scope>
</reference>
<protein>
    <submittedName>
        <fullName evidence="2">Uncharacterized protein</fullName>
    </submittedName>
</protein>
<dbReference type="AlphaFoldDB" id="A0A1I7YDZ8"/>
<dbReference type="WBParaSite" id="L893_g15360.t1">
    <property type="protein sequence ID" value="L893_g15360.t1"/>
    <property type="gene ID" value="L893_g15360"/>
</dbReference>
<accession>A0A1I7YDZ8</accession>
<dbReference type="Proteomes" id="UP000095287">
    <property type="component" value="Unplaced"/>
</dbReference>
<keyword evidence="1" id="KW-1185">Reference proteome</keyword>
<sequence length="69" mass="7543">MQHYFFHCSALKVAFEDSLPRRSTRLLAARLELGCFLTRAALNYAAGLSAPSGLTATARRRLSIESASV</sequence>
<evidence type="ECO:0000313" key="2">
    <source>
        <dbReference type="WBParaSite" id="L893_g15360.t1"/>
    </source>
</evidence>